<proteinExistence type="predicted"/>
<dbReference type="SMART" id="SM00354">
    <property type="entry name" value="HTH_LACI"/>
    <property type="match status" value="1"/>
</dbReference>
<gene>
    <name evidence="5" type="ORF">LGQ03_13075</name>
</gene>
<dbReference type="Pfam" id="PF00356">
    <property type="entry name" value="LacI"/>
    <property type="match status" value="1"/>
</dbReference>
<dbReference type="PANTHER" id="PTHR30146:SF138">
    <property type="entry name" value="TRANSCRIPTIONAL REGULATORY PROTEIN"/>
    <property type="match status" value="1"/>
</dbReference>
<sequence length="340" mass="36755">MVTLKDISRDLGLSVTQVSRALGDHTDVNPQTKQRVRAAADRLGYRPNAVARGLKTGRSGIVAMVVSGTRSPEVSAHLLEIVMGLSAEFSRIGLRFVLHVAQPDEDTAQLHEDLFLAGGIDGFIVISPQRQDPRIKALRRLGAAFVVHGRDPDQRHVHVDIDNYGVGYRLADHLLARGHRRIAFLTAGDHTFFSQERVRGLRQAYADRGLDCAAAQVIGMPMIAPEGYRATRDLLSQTQPPTAIIAGNTMLARGVYAAAAECNVAIPDRLSVITHDDGLDLFGTDTFDPPLGGTISPLSDAWVSVARTLQNMIAAQNDGLMECILPLGFREGGSIQSVLD</sequence>
<dbReference type="SUPFAM" id="SSF53822">
    <property type="entry name" value="Periplasmic binding protein-like I"/>
    <property type="match status" value="1"/>
</dbReference>
<protein>
    <submittedName>
        <fullName evidence="5">LacI family transcriptional regulator</fullName>
    </submittedName>
</protein>
<dbReference type="EMBL" id="JAJATZ010000006">
    <property type="protein sequence ID" value="MCB5200176.1"/>
    <property type="molecule type" value="Genomic_DNA"/>
</dbReference>
<dbReference type="CDD" id="cd01392">
    <property type="entry name" value="HTH_LacI"/>
    <property type="match status" value="1"/>
</dbReference>
<dbReference type="Pfam" id="PF00532">
    <property type="entry name" value="Peripla_BP_1"/>
    <property type="match status" value="1"/>
</dbReference>
<dbReference type="PANTHER" id="PTHR30146">
    <property type="entry name" value="LACI-RELATED TRANSCRIPTIONAL REPRESSOR"/>
    <property type="match status" value="1"/>
</dbReference>
<keyword evidence="1" id="KW-0805">Transcription regulation</keyword>
<reference evidence="5" key="1">
    <citation type="submission" date="2021-10" db="EMBL/GenBank/DDBJ databases">
        <title>Loktanella gaetbuli sp. nov., isolated from a tidal flat.</title>
        <authorList>
            <person name="Park S."/>
            <person name="Yoon J.-H."/>
        </authorList>
    </citation>
    <scope>NUCLEOTIDE SEQUENCE</scope>
    <source>
        <strain evidence="5">TSTF-M6</strain>
    </source>
</reference>
<evidence type="ECO:0000259" key="4">
    <source>
        <dbReference type="PROSITE" id="PS50932"/>
    </source>
</evidence>
<name>A0ABS8BXD2_9RHOB</name>
<evidence type="ECO:0000256" key="1">
    <source>
        <dbReference type="ARBA" id="ARBA00023015"/>
    </source>
</evidence>
<dbReference type="InterPro" id="IPR000843">
    <property type="entry name" value="HTH_LacI"/>
</dbReference>
<accession>A0ABS8BXD2</accession>
<feature type="domain" description="HTH lacI-type" evidence="4">
    <location>
        <begin position="2"/>
        <end position="56"/>
    </location>
</feature>
<dbReference type="InterPro" id="IPR028082">
    <property type="entry name" value="Peripla_BP_I"/>
</dbReference>
<dbReference type="InterPro" id="IPR010982">
    <property type="entry name" value="Lambda_DNA-bd_dom_sf"/>
</dbReference>
<evidence type="ECO:0000313" key="5">
    <source>
        <dbReference type="EMBL" id="MCB5200176.1"/>
    </source>
</evidence>
<dbReference type="Gene3D" id="1.10.260.40">
    <property type="entry name" value="lambda repressor-like DNA-binding domains"/>
    <property type="match status" value="1"/>
</dbReference>
<evidence type="ECO:0000256" key="3">
    <source>
        <dbReference type="ARBA" id="ARBA00023163"/>
    </source>
</evidence>
<dbReference type="RefSeq" id="WP_226748761.1">
    <property type="nucleotide sequence ID" value="NZ_JAJATZ010000006.1"/>
</dbReference>
<organism evidence="5 6">
    <name type="scientific">Loktanella gaetbuli</name>
    <dbReference type="NCBI Taxonomy" id="2881335"/>
    <lineage>
        <taxon>Bacteria</taxon>
        <taxon>Pseudomonadati</taxon>
        <taxon>Pseudomonadota</taxon>
        <taxon>Alphaproteobacteria</taxon>
        <taxon>Rhodobacterales</taxon>
        <taxon>Roseobacteraceae</taxon>
        <taxon>Loktanella</taxon>
    </lineage>
</organism>
<dbReference type="InterPro" id="IPR001761">
    <property type="entry name" value="Peripla_BP/Lac1_sug-bd_dom"/>
</dbReference>
<keyword evidence="3" id="KW-0804">Transcription</keyword>
<dbReference type="SUPFAM" id="SSF47413">
    <property type="entry name" value="lambda repressor-like DNA-binding domains"/>
    <property type="match status" value="1"/>
</dbReference>
<dbReference type="Proteomes" id="UP001138961">
    <property type="component" value="Unassembled WGS sequence"/>
</dbReference>
<comment type="caution">
    <text evidence="5">The sequence shown here is derived from an EMBL/GenBank/DDBJ whole genome shotgun (WGS) entry which is preliminary data.</text>
</comment>
<evidence type="ECO:0000313" key="6">
    <source>
        <dbReference type="Proteomes" id="UP001138961"/>
    </source>
</evidence>
<dbReference type="Gene3D" id="3.40.50.2300">
    <property type="match status" value="2"/>
</dbReference>
<dbReference type="PROSITE" id="PS50932">
    <property type="entry name" value="HTH_LACI_2"/>
    <property type="match status" value="1"/>
</dbReference>
<keyword evidence="2" id="KW-0238">DNA-binding</keyword>
<evidence type="ECO:0000256" key="2">
    <source>
        <dbReference type="ARBA" id="ARBA00023125"/>
    </source>
</evidence>
<keyword evidence="6" id="KW-1185">Reference proteome</keyword>